<dbReference type="NCBIfam" id="NF005589">
    <property type="entry name" value="PRK07314.1"/>
    <property type="match status" value="1"/>
</dbReference>
<gene>
    <name evidence="18" type="ORF">CCAE0312_LOCUS1569</name>
    <name evidence="19" type="ORF">CCAE0312_LOCUS1570</name>
</gene>
<evidence type="ECO:0000256" key="15">
    <source>
        <dbReference type="PIRSR" id="PIRSR000447-1"/>
    </source>
</evidence>
<dbReference type="PIRSF" id="PIRSF000447">
    <property type="entry name" value="KAS_II"/>
    <property type="match status" value="1"/>
</dbReference>
<dbReference type="EMBL" id="HBGH01002911">
    <property type="protein sequence ID" value="CAD9227259.1"/>
    <property type="molecule type" value="Transcribed_RNA"/>
</dbReference>
<comment type="subcellular location">
    <subcellularLocation>
        <location evidence="1">Plastid</location>
        <location evidence="1">Chloroplast</location>
    </subcellularLocation>
</comment>
<evidence type="ECO:0000256" key="2">
    <source>
        <dbReference type="ARBA" id="ARBA00008467"/>
    </source>
</evidence>
<keyword evidence="6" id="KW-0934">Plastid</keyword>
<evidence type="ECO:0000313" key="18">
    <source>
        <dbReference type="EMBL" id="CAD9227253.1"/>
    </source>
</evidence>
<reference evidence="18" key="1">
    <citation type="submission" date="2021-01" db="EMBL/GenBank/DDBJ databases">
        <authorList>
            <person name="Corre E."/>
            <person name="Pelletier E."/>
            <person name="Niang G."/>
            <person name="Scheremetjew M."/>
            <person name="Finn R."/>
            <person name="Kale V."/>
            <person name="Holt S."/>
            <person name="Cochrane G."/>
            <person name="Meng A."/>
            <person name="Brown T."/>
            <person name="Cohen L."/>
        </authorList>
    </citation>
    <scope>NUCLEOTIDE SEQUENCE</scope>
    <source>
        <strain evidence="18">SAG 36.94</strain>
    </source>
</reference>
<evidence type="ECO:0000256" key="9">
    <source>
        <dbReference type="ARBA" id="ARBA00022946"/>
    </source>
</evidence>
<evidence type="ECO:0000256" key="16">
    <source>
        <dbReference type="RuleBase" id="RU003694"/>
    </source>
</evidence>
<dbReference type="GO" id="GO:0006633">
    <property type="term" value="P:fatty acid biosynthetic process"/>
    <property type="evidence" value="ECO:0007669"/>
    <property type="project" value="UniProtKB-KW"/>
</dbReference>
<keyword evidence="9" id="KW-0809">Transit peptide</keyword>
<dbReference type="Pfam" id="PF00109">
    <property type="entry name" value="ketoacyl-synt"/>
    <property type="match status" value="1"/>
</dbReference>
<evidence type="ECO:0000256" key="13">
    <source>
        <dbReference type="ARBA" id="ARBA00058711"/>
    </source>
</evidence>
<dbReference type="PANTHER" id="PTHR11712">
    <property type="entry name" value="POLYKETIDE SYNTHASE-RELATED"/>
    <property type="match status" value="1"/>
</dbReference>
<evidence type="ECO:0000259" key="17">
    <source>
        <dbReference type="PROSITE" id="PS52004"/>
    </source>
</evidence>
<dbReference type="CDD" id="cd00834">
    <property type="entry name" value="KAS_I_II"/>
    <property type="match status" value="1"/>
</dbReference>
<protein>
    <recommendedName>
        <fullName evidence="14">3-oxoacyl-[acyl-carrier-protein] synthase</fullName>
    </recommendedName>
</protein>
<keyword evidence="4 14" id="KW-0444">Lipid biosynthesis</keyword>
<organism evidence="18">
    <name type="scientific">Compsopogon caeruleus</name>
    <dbReference type="NCBI Taxonomy" id="31354"/>
    <lineage>
        <taxon>Eukaryota</taxon>
        <taxon>Rhodophyta</taxon>
        <taxon>Compsopogonophyceae</taxon>
        <taxon>Compsopogonales</taxon>
        <taxon>Compsopogonaceae</taxon>
        <taxon>Compsopogon</taxon>
    </lineage>
</organism>
<comment type="function">
    <text evidence="13">Catalyzes the condensation reaction of fatty acid synthesis by the addition to an acyl acceptor of two carbons from malonyl-ACP. Specific for elongation from C-10 to unsaturated C-16 and C-18 fatty acids.</text>
</comment>
<evidence type="ECO:0000256" key="8">
    <source>
        <dbReference type="ARBA" id="ARBA00022832"/>
    </source>
</evidence>
<dbReference type="SUPFAM" id="SSF53901">
    <property type="entry name" value="Thiolase-like"/>
    <property type="match status" value="2"/>
</dbReference>
<dbReference type="EMBL" id="HBGH01002910">
    <property type="protein sequence ID" value="CAD9227253.1"/>
    <property type="molecule type" value="Transcribed_RNA"/>
</dbReference>
<dbReference type="NCBIfam" id="NF004970">
    <property type="entry name" value="PRK06333.1"/>
    <property type="match status" value="1"/>
</dbReference>
<dbReference type="InterPro" id="IPR020841">
    <property type="entry name" value="PKS_Beta-ketoAc_synthase_dom"/>
</dbReference>
<proteinExistence type="inferred from homology"/>
<keyword evidence="11 14" id="KW-0275">Fatty acid biosynthesis</keyword>
<dbReference type="InterPro" id="IPR014031">
    <property type="entry name" value="Ketoacyl_synth_C"/>
</dbReference>
<keyword evidence="10" id="KW-0443">Lipid metabolism</keyword>
<dbReference type="PANTHER" id="PTHR11712:SF336">
    <property type="entry name" value="3-OXOACYL-[ACYL-CARRIER-PROTEIN] SYNTHASE, MITOCHONDRIAL"/>
    <property type="match status" value="1"/>
</dbReference>
<evidence type="ECO:0000256" key="6">
    <source>
        <dbReference type="ARBA" id="ARBA00022640"/>
    </source>
</evidence>
<dbReference type="InterPro" id="IPR000794">
    <property type="entry name" value="Beta-ketoacyl_synthase"/>
</dbReference>
<evidence type="ECO:0000256" key="4">
    <source>
        <dbReference type="ARBA" id="ARBA00022516"/>
    </source>
</evidence>
<dbReference type="InterPro" id="IPR014030">
    <property type="entry name" value="Ketoacyl_synth_N"/>
</dbReference>
<keyword evidence="12" id="KW-0012">Acyltransferase</keyword>
<feature type="domain" description="Ketosynthase family 3 (KS3)" evidence="17">
    <location>
        <begin position="48"/>
        <end position="463"/>
    </location>
</feature>
<feature type="active site" description="For beta-ketoacyl synthase activity" evidence="15">
    <location>
        <position position="216"/>
    </location>
</feature>
<evidence type="ECO:0000256" key="11">
    <source>
        <dbReference type="ARBA" id="ARBA00023160"/>
    </source>
</evidence>
<comment type="subunit">
    <text evidence="3">Homodimer.</text>
</comment>
<evidence type="ECO:0000256" key="1">
    <source>
        <dbReference type="ARBA" id="ARBA00004229"/>
    </source>
</evidence>
<dbReference type="AlphaFoldDB" id="A0A6T6BCS4"/>
<dbReference type="PROSITE" id="PS00606">
    <property type="entry name" value="KS3_1"/>
    <property type="match status" value="1"/>
</dbReference>
<dbReference type="InterPro" id="IPR017568">
    <property type="entry name" value="3-oxoacyl-ACP_synth-2"/>
</dbReference>
<keyword evidence="8" id="KW-0276">Fatty acid metabolism</keyword>
<dbReference type="PROSITE" id="PS52004">
    <property type="entry name" value="KS3_2"/>
    <property type="match status" value="1"/>
</dbReference>
<dbReference type="NCBIfam" id="TIGR03150">
    <property type="entry name" value="fabF"/>
    <property type="match status" value="1"/>
</dbReference>
<sequence length="466" mass="49172">MAFASTIGAEQVARPPLSKIELGRRSSLVSRRSGRWTAAVDRSALSDNQRVVITGLGVTSVFGNDVNVFHESLVAGKSGIRKIQGFDTEGWPTNFAGEIPQELISTEGYIAPKAARRLDPCIMYTILTGKKALEDAGLPLGGEAFEALDKTRCGVLVGTGMGGLRVIEENVTKLAIKGFKSVSPFFIPYAITNMGSGLLAIDLGFMGPNYSISTACATGNYAINNAAIHLKRGDADLILAGGSEAAVVPMGLAGFISCRALSTNGSDPTAASRPWDKNRDGFVLGEGAGVLVMETLEHAKRRGAKIYAEYLGGAQSCDAHHMTEPRQDGSAVKLCIEKALVDAGVSKEQVNYINAHATSTPAGDLAEFRAIRQVFSGNVERLRMNATKSLIGHGLGAAGGLEAVATIKAIETSRVHPTLNADNTEDEVDIDIVANVAQTHEIEVGMSNSFGFGGHNSSVLFTKYVE</sequence>
<evidence type="ECO:0000256" key="5">
    <source>
        <dbReference type="ARBA" id="ARBA00022528"/>
    </source>
</evidence>
<accession>A0A6T6BCS4</accession>
<comment type="similarity">
    <text evidence="2 14 16">Belongs to the thiolase-like superfamily. Beta-ketoacyl-ACP synthases family.</text>
</comment>
<dbReference type="InterPro" id="IPR016039">
    <property type="entry name" value="Thiolase-like"/>
</dbReference>
<evidence type="ECO:0000256" key="12">
    <source>
        <dbReference type="ARBA" id="ARBA00023315"/>
    </source>
</evidence>
<dbReference type="Gene3D" id="3.40.47.10">
    <property type="match status" value="1"/>
</dbReference>
<evidence type="ECO:0000313" key="19">
    <source>
        <dbReference type="EMBL" id="CAD9227259.1"/>
    </source>
</evidence>
<keyword evidence="7 14" id="KW-0808">Transferase</keyword>
<evidence type="ECO:0000256" key="10">
    <source>
        <dbReference type="ARBA" id="ARBA00023098"/>
    </source>
</evidence>
<dbReference type="InterPro" id="IPR018201">
    <property type="entry name" value="Ketoacyl_synth_AS"/>
</dbReference>
<dbReference type="Pfam" id="PF02801">
    <property type="entry name" value="Ketoacyl-synt_C"/>
    <property type="match status" value="1"/>
</dbReference>
<evidence type="ECO:0000256" key="3">
    <source>
        <dbReference type="ARBA" id="ARBA00011738"/>
    </source>
</evidence>
<dbReference type="GO" id="GO:0009507">
    <property type="term" value="C:chloroplast"/>
    <property type="evidence" value="ECO:0007669"/>
    <property type="project" value="UniProtKB-SubCell"/>
</dbReference>
<dbReference type="FunFam" id="3.40.47.10:FF:000027">
    <property type="entry name" value="3-oxoacyl-[acyl-carrier-protein] synthase 2"/>
    <property type="match status" value="1"/>
</dbReference>
<dbReference type="GO" id="GO:0005739">
    <property type="term" value="C:mitochondrion"/>
    <property type="evidence" value="ECO:0007669"/>
    <property type="project" value="TreeGrafter"/>
</dbReference>
<keyword evidence="5" id="KW-0150">Chloroplast</keyword>
<evidence type="ECO:0000256" key="14">
    <source>
        <dbReference type="PIRNR" id="PIRNR000447"/>
    </source>
</evidence>
<dbReference type="SMART" id="SM00825">
    <property type="entry name" value="PKS_KS"/>
    <property type="match status" value="1"/>
</dbReference>
<name>A0A6T6BCS4_9RHOD</name>
<evidence type="ECO:0000256" key="7">
    <source>
        <dbReference type="ARBA" id="ARBA00022679"/>
    </source>
</evidence>
<dbReference type="GO" id="GO:0004315">
    <property type="term" value="F:3-oxoacyl-[acyl-carrier-protein] synthase activity"/>
    <property type="evidence" value="ECO:0007669"/>
    <property type="project" value="InterPro"/>
</dbReference>